<sequence>MAFPTNEAIERLVEPVARTYGMDVEKIRTVKAGKKSQVVIALDADEHPTLDDLEEVSNELSTLFDDAEERGEVNFGAGYTLELTTPGVDLPLTAARHFRRNRGRKVKVGDQLWRLGPLNADETQVALVRATKKDEEIRISPVSELSGAVVEIEFNAPLAAETLLADRVFEDLEAAATAGKENK</sequence>
<gene>
    <name evidence="3 5" type="primary">rimP</name>
    <name evidence="5" type="ORF">HMA55_04390</name>
</gene>
<keyword evidence="1 3" id="KW-0963">Cytoplasm</keyword>
<comment type="function">
    <text evidence="3">Required for maturation of 30S ribosomal subunits.</text>
</comment>
<dbReference type="RefSeq" id="WP_181191849.1">
    <property type="nucleotide sequence ID" value="NZ_JABFED010000002.1"/>
</dbReference>
<dbReference type="HAMAP" id="MF_01077">
    <property type="entry name" value="RimP"/>
    <property type="match status" value="1"/>
</dbReference>
<dbReference type="AlphaFoldDB" id="A0A7H0K8U4"/>
<dbReference type="Gene3D" id="3.30.300.70">
    <property type="entry name" value="RimP-like superfamily, N-terminal"/>
    <property type="match status" value="1"/>
</dbReference>
<comment type="caution">
    <text evidence="5">The sequence shown here is derived from an EMBL/GenBank/DDBJ whole genome shotgun (WGS) entry which is preliminary data.</text>
</comment>
<protein>
    <recommendedName>
        <fullName evidence="3">Ribosome maturation factor RimP</fullName>
    </recommendedName>
</protein>
<dbReference type="NCBIfam" id="NF000930">
    <property type="entry name" value="PRK00092.2-2"/>
    <property type="match status" value="1"/>
</dbReference>
<comment type="subcellular location">
    <subcellularLocation>
        <location evidence="3">Cytoplasm</location>
    </subcellularLocation>
</comment>
<dbReference type="InterPro" id="IPR035956">
    <property type="entry name" value="RimP_N_sf"/>
</dbReference>
<dbReference type="InterPro" id="IPR028989">
    <property type="entry name" value="RimP_N"/>
</dbReference>
<dbReference type="PANTHER" id="PTHR33867">
    <property type="entry name" value="RIBOSOME MATURATION FACTOR RIMP"/>
    <property type="match status" value="1"/>
</dbReference>
<dbReference type="SUPFAM" id="SSF75420">
    <property type="entry name" value="YhbC-like, N-terminal domain"/>
    <property type="match status" value="1"/>
</dbReference>
<reference evidence="5 6" key="1">
    <citation type="submission" date="2020-05" db="EMBL/GenBank/DDBJ databases">
        <title>Descriptions of Corynebacterium xxxx sp. nov., Corynebacterium yyyy sp. nov. and Corynebacterium zzzz sp. nov.</title>
        <authorList>
            <person name="Zhang G."/>
        </authorList>
    </citation>
    <scope>NUCLEOTIDE SEQUENCE [LARGE SCALE GENOMIC DNA]</scope>
    <source>
        <strain evidence="6">zg-913</strain>
    </source>
</reference>
<evidence type="ECO:0000256" key="3">
    <source>
        <dbReference type="HAMAP-Rule" id="MF_01077"/>
    </source>
</evidence>
<comment type="similarity">
    <text evidence="3">Belongs to the RimP family.</text>
</comment>
<dbReference type="Pfam" id="PF02576">
    <property type="entry name" value="RimP_N"/>
    <property type="match status" value="1"/>
</dbReference>
<dbReference type="PANTHER" id="PTHR33867:SF1">
    <property type="entry name" value="RIBOSOME MATURATION FACTOR RIMP"/>
    <property type="match status" value="1"/>
</dbReference>
<dbReference type="Proteomes" id="UP000577408">
    <property type="component" value="Unassembled WGS sequence"/>
</dbReference>
<evidence type="ECO:0000259" key="4">
    <source>
        <dbReference type="Pfam" id="PF02576"/>
    </source>
</evidence>
<evidence type="ECO:0000256" key="2">
    <source>
        <dbReference type="ARBA" id="ARBA00022517"/>
    </source>
</evidence>
<name>A0A7H0K8U4_9CORY</name>
<dbReference type="GO" id="GO:0006412">
    <property type="term" value="P:translation"/>
    <property type="evidence" value="ECO:0007669"/>
    <property type="project" value="TreeGrafter"/>
</dbReference>
<accession>A0A7H0K8U4</accession>
<dbReference type="GO" id="GO:0005829">
    <property type="term" value="C:cytosol"/>
    <property type="evidence" value="ECO:0007669"/>
    <property type="project" value="TreeGrafter"/>
</dbReference>
<evidence type="ECO:0000313" key="6">
    <source>
        <dbReference type="Proteomes" id="UP000577408"/>
    </source>
</evidence>
<dbReference type="EMBL" id="JABFED010000002">
    <property type="protein sequence ID" value="MBA1837145.1"/>
    <property type="molecule type" value="Genomic_DNA"/>
</dbReference>
<evidence type="ECO:0000256" key="1">
    <source>
        <dbReference type="ARBA" id="ARBA00022490"/>
    </source>
</evidence>
<keyword evidence="6" id="KW-1185">Reference proteome</keyword>
<keyword evidence="2 3" id="KW-0690">Ribosome biogenesis</keyword>
<feature type="domain" description="Ribosome maturation factor RimP N-terminal" evidence="4">
    <location>
        <begin position="12"/>
        <end position="89"/>
    </location>
</feature>
<dbReference type="InterPro" id="IPR003728">
    <property type="entry name" value="Ribosome_maturation_RimP"/>
</dbReference>
<dbReference type="GO" id="GO:0000028">
    <property type="term" value="P:ribosomal small subunit assembly"/>
    <property type="evidence" value="ECO:0007669"/>
    <property type="project" value="TreeGrafter"/>
</dbReference>
<proteinExistence type="inferred from homology"/>
<organism evidence="5 6">
    <name type="scientific">Corynebacterium wankanglinii</name>
    <dbReference type="NCBI Taxonomy" id="2735136"/>
    <lineage>
        <taxon>Bacteria</taxon>
        <taxon>Bacillati</taxon>
        <taxon>Actinomycetota</taxon>
        <taxon>Actinomycetes</taxon>
        <taxon>Mycobacteriales</taxon>
        <taxon>Corynebacteriaceae</taxon>
        <taxon>Corynebacterium</taxon>
    </lineage>
</organism>
<evidence type="ECO:0000313" key="5">
    <source>
        <dbReference type="EMBL" id="MBA1837145.1"/>
    </source>
</evidence>